<evidence type="ECO:0000313" key="1">
    <source>
        <dbReference type="EMBL" id="WAR11037.1"/>
    </source>
</evidence>
<organism evidence="1 2">
    <name type="scientific">Mya arenaria</name>
    <name type="common">Soft-shell clam</name>
    <dbReference type="NCBI Taxonomy" id="6604"/>
    <lineage>
        <taxon>Eukaryota</taxon>
        <taxon>Metazoa</taxon>
        <taxon>Spiralia</taxon>
        <taxon>Lophotrochozoa</taxon>
        <taxon>Mollusca</taxon>
        <taxon>Bivalvia</taxon>
        <taxon>Autobranchia</taxon>
        <taxon>Heteroconchia</taxon>
        <taxon>Euheterodonta</taxon>
        <taxon>Imparidentia</taxon>
        <taxon>Neoheterodontei</taxon>
        <taxon>Myida</taxon>
        <taxon>Myoidea</taxon>
        <taxon>Myidae</taxon>
        <taxon>Mya</taxon>
    </lineage>
</organism>
<dbReference type="Proteomes" id="UP001164746">
    <property type="component" value="Chromosome 7"/>
</dbReference>
<proteinExistence type="predicted"/>
<dbReference type="EMBL" id="CP111018">
    <property type="protein sequence ID" value="WAR11037.1"/>
    <property type="molecule type" value="Genomic_DNA"/>
</dbReference>
<protein>
    <recommendedName>
        <fullName evidence="3">YqaJ viral recombinase domain-containing protein</fullName>
    </recommendedName>
</protein>
<evidence type="ECO:0000313" key="2">
    <source>
        <dbReference type="Proteomes" id="UP001164746"/>
    </source>
</evidence>
<reference evidence="1" key="1">
    <citation type="submission" date="2022-11" db="EMBL/GenBank/DDBJ databases">
        <title>Centuries of genome instability and evolution in soft-shell clam transmissible cancer (bioRxiv).</title>
        <authorList>
            <person name="Hart S.F.M."/>
            <person name="Yonemitsu M.A."/>
            <person name="Giersch R.M."/>
            <person name="Beal B.F."/>
            <person name="Arriagada G."/>
            <person name="Davis B.W."/>
            <person name="Ostrander E.A."/>
            <person name="Goff S.P."/>
            <person name="Metzger M.J."/>
        </authorList>
    </citation>
    <scope>NUCLEOTIDE SEQUENCE</scope>
    <source>
        <strain evidence="1">MELC-2E11</strain>
        <tissue evidence="1">Siphon/mantle</tissue>
    </source>
</reference>
<keyword evidence="2" id="KW-1185">Reference proteome</keyword>
<name>A0ABY7EQ11_MYAAR</name>
<evidence type="ECO:0008006" key="3">
    <source>
        <dbReference type="Google" id="ProtNLM"/>
    </source>
</evidence>
<gene>
    <name evidence="1" type="ORF">MAR_036113</name>
</gene>
<sequence>MPIFTLEVVFIVEGCVQVFDEDTLPFLVVSPDGSLHESFESTKVAVEIKCPLYAYTPNFLRDIICNVRLISFMLDGQIHFSI</sequence>
<accession>A0ABY7EQ11</accession>